<dbReference type="Gene3D" id="1.10.287.1260">
    <property type="match status" value="1"/>
</dbReference>
<comment type="subcellular location">
    <subcellularLocation>
        <location evidence="1">Cell membrane</location>
        <topology evidence="1">Multi-pass membrane protein</topology>
    </subcellularLocation>
</comment>
<evidence type="ECO:0000259" key="10">
    <source>
        <dbReference type="Pfam" id="PF21082"/>
    </source>
</evidence>
<proteinExistence type="inferred from homology"/>
<evidence type="ECO:0000256" key="7">
    <source>
        <dbReference type="SAM" id="MobiDB-lite"/>
    </source>
</evidence>
<dbReference type="InterPro" id="IPR010920">
    <property type="entry name" value="LSM_dom_sf"/>
</dbReference>
<feature type="domain" description="Mechanosensitive ion channel MscS" evidence="9">
    <location>
        <begin position="182"/>
        <end position="247"/>
    </location>
</feature>
<keyword evidence="6 8" id="KW-0472">Membrane</keyword>
<feature type="transmembrane region" description="Helical" evidence="8">
    <location>
        <begin position="13"/>
        <end position="39"/>
    </location>
</feature>
<feature type="transmembrane region" description="Helical" evidence="8">
    <location>
        <begin position="168"/>
        <end position="194"/>
    </location>
</feature>
<evidence type="ECO:0000256" key="5">
    <source>
        <dbReference type="ARBA" id="ARBA00022989"/>
    </source>
</evidence>
<feature type="domain" description="Mechanosensitive ion channel MscS C-terminal" evidence="10">
    <location>
        <begin position="257"/>
        <end position="348"/>
    </location>
</feature>
<organism evidence="11 12">
    <name type="scientific">Persicitalea jodogahamensis</name>
    <dbReference type="NCBI Taxonomy" id="402147"/>
    <lineage>
        <taxon>Bacteria</taxon>
        <taxon>Pseudomonadati</taxon>
        <taxon>Bacteroidota</taxon>
        <taxon>Cytophagia</taxon>
        <taxon>Cytophagales</taxon>
        <taxon>Spirosomataceae</taxon>
        <taxon>Persicitalea</taxon>
    </lineage>
</organism>
<dbReference type="EMBL" id="BMXF01000007">
    <property type="protein sequence ID" value="GHB86901.1"/>
    <property type="molecule type" value="Genomic_DNA"/>
</dbReference>
<feature type="transmembrane region" description="Helical" evidence="8">
    <location>
        <begin position="92"/>
        <end position="112"/>
    </location>
</feature>
<dbReference type="Pfam" id="PF21082">
    <property type="entry name" value="MS_channel_3rd"/>
    <property type="match status" value="1"/>
</dbReference>
<sequence>MNFEAFFRANAEAIYWGFGVTATAALLYYLTNVSVKVLINKGKRRGFDNFGLLFTVQRILKVFILLVLVLFSTYYFVDKDSHDIVTHNIKTITYLTFVAMLTIVLDSVARTVINLAIRKKKQRGENQTTFKFLKYVSSSLVYLLGIGMAAYAFPFLKGITQTAIGGAGIAAVIIGVASQEALANLVGGFFIILFKPFQVGDIIKISGEMLGEVTDITLRHTLIRDPQNKVIVAPNAIINKEKVINHSLGESPICEWIEIGISYDSNVDRAKEIMRSECLAHPDVIDKRTALERANGDPVVRVRVIRLAESSVVVRAWAWAKDFPSAFAMKCDLLESIKKRFDTEGVEIPFPYRTLVFKQSEAPDSQNLHTGQDQRTSVRNSNPNGFNRKAEN</sequence>
<dbReference type="InterPro" id="IPR049278">
    <property type="entry name" value="MS_channel_C"/>
</dbReference>
<feature type="compositionally biased region" description="Polar residues" evidence="7">
    <location>
        <begin position="363"/>
        <end position="385"/>
    </location>
</feature>
<evidence type="ECO:0000313" key="11">
    <source>
        <dbReference type="EMBL" id="GHB86901.1"/>
    </source>
</evidence>
<dbReference type="PANTHER" id="PTHR30221">
    <property type="entry name" value="SMALL-CONDUCTANCE MECHANOSENSITIVE CHANNEL"/>
    <property type="match status" value="1"/>
</dbReference>
<evidence type="ECO:0000256" key="4">
    <source>
        <dbReference type="ARBA" id="ARBA00022692"/>
    </source>
</evidence>
<protein>
    <submittedName>
        <fullName evidence="11">Uncharacterized protein</fullName>
    </submittedName>
</protein>
<dbReference type="InterPro" id="IPR045275">
    <property type="entry name" value="MscS_archaea/bacteria_type"/>
</dbReference>
<comment type="similarity">
    <text evidence="2">Belongs to the MscS (TC 1.A.23) family.</text>
</comment>
<name>A0A8J3D848_9BACT</name>
<keyword evidence="3" id="KW-1003">Cell membrane</keyword>
<keyword evidence="4 8" id="KW-0812">Transmembrane</keyword>
<dbReference type="SUPFAM" id="SSF82689">
    <property type="entry name" value="Mechanosensitive channel protein MscS (YggB), C-terminal domain"/>
    <property type="match status" value="1"/>
</dbReference>
<dbReference type="Pfam" id="PF00924">
    <property type="entry name" value="MS_channel_2nd"/>
    <property type="match status" value="1"/>
</dbReference>
<dbReference type="InterPro" id="IPR011066">
    <property type="entry name" value="MscS_channel_C_sf"/>
</dbReference>
<dbReference type="Proteomes" id="UP000598271">
    <property type="component" value="Unassembled WGS sequence"/>
</dbReference>
<dbReference type="Gene3D" id="2.30.30.60">
    <property type="match status" value="1"/>
</dbReference>
<feature type="region of interest" description="Disordered" evidence="7">
    <location>
        <begin position="363"/>
        <end position="392"/>
    </location>
</feature>
<reference evidence="11 12" key="1">
    <citation type="journal article" date="2014" name="Int. J. Syst. Evol. Microbiol.">
        <title>Complete genome sequence of Corynebacterium casei LMG S-19264T (=DSM 44701T), isolated from a smear-ripened cheese.</title>
        <authorList>
            <consortium name="US DOE Joint Genome Institute (JGI-PGF)"/>
            <person name="Walter F."/>
            <person name="Albersmeier A."/>
            <person name="Kalinowski J."/>
            <person name="Ruckert C."/>
        </authorList>
    </citation>
    <scope>NUCLEOTIDE SEQUENCE [LARGE SCALE GENOMIC DNA]</scope>
    <source>
        <strain evidence="11 12">KCTC 12866</strain>
    </source>
</reference>
<accession>A0A8J3D848</accession>
<feature type="transmembrane region" description="Helical" evidence="8">
    <location>
        <begin position="132"/>
        <end position="156"/>
    </location>
</feature>
<feature type="transmembrane region" description="Helical" evidence="8">
    <location>
        <begin position="59"/>
        <end position="77"/>
    </location>
</feature>
<dbReference type="Gene3D" id="3.30.70.100">
    <property type="match status" value="1"/>
</dbReference>
<keyword evidence="5 8" id="KW-1133">Transmembrane helix</keyword>
<dbReference type="InterPro" id="IPR023408">
    <property type="entry name" value="MscS_beta-dom_sf"/>
</dbReference>
<evidence type="ECO:0000256" key="2">
    <source>
        <dbReference type="ARBA" id="ARBA00008017"/>
    </source>
</evidence>
<dbReference type="GO" id="GO:0008381">
    <property type="term" value="F:mechanosensitive monoatomic ion channel activity"/>
    <property type="evidence" value="ECO:0007669"/>
    <property type="project" value="InterPro"/>
</dbReference>
<dbReference type="RefSeq" id="WP_189568421.1">
    <property type="nucleotide sequence ID" value="NZ_BMXF01000007.1"/>
</dbReference>
<evidence type="ECO:0000256" key="8">
    <source>
        <dbReference type="SAM" id="Phobius"/>
    </source>
</evidence>
<evidence type="ECO:0000256" key="6">
    <source>
        <dbReference type="ARBA" id="ARBA00023136"/>
    </source>
</evidence>
<dbReference type="SUPFAM" id="SSF50182">
    <property type="entry name" value="Sm-like ribonucleoproteins"/>
    <property type="match status" value="1"/>
</dbReference>
<evidence type="ECO:0000259" key="9">
    <source>
        <dbReference type="Pfam" id="PF00924"/>
    </source>
</evidence>
<gene>
    <name evidence="11" type="ORF">GCM10007390_48350</name>
</gene>
<evidence type="ECO:0000313" key="12">
    <source>
        <dbReference type="Proteomes" id="UP000598271"/>
    </source>
</evidence>
<evidence type="ECO:0000256" key="3">
    <source>
        <dbReference type="ARBA" id="ARBA00022475"/>
    </source>
</evidence>
<dbReference type="GO" id="GO:0005886">
    <property type="term" value="C:plasma membrane"/>
    <property type="evidence" value="ECO:0007669"/>
    <property type="project" value="UniProtKB-SubCell"/>
</dbReference>
<keyword evidence="12" id="KW-1185">Reference proteome</keyword>
<dbReference type="InterPro" id="IPR006685">
    <property type="entry name" value="MscS_channel_2nd"/>
</dbReference>
<dbReference type="AlphaFoldDB" id="A0A8J3D848"/>
<evidence type="ECO:0000256" key="1">
    <source>
        <dbReference type="ARBA" id="ARBA00004651"/>
    </source>
</evidence>
<dbReference type="PANTHER" id="PTHR30221:SF1">
    <property type="entry name" value="SMALL-CONDUCTANCE MECHANOSENSITIVE CHANNEL"/>
    <property type="match status" value="1"/>
</dbReference>
<comment type="caution">
    <text evidence="11">The sequence shown here is derived from an EMBL/GenBank/DDBJ whole genome shotgun (WGS) entry which is preliminary data.</text>
</comment>